<keyword evidence="2 4" id="KW-0547">Nucleotide-binding</keyword>
<dbReference type="EMBL" id="CP003803">
    <property type="protein sequence ID" value="AGF46809.1"/>
    <property type="molecule type" value="Genomic_DNA"/>
</dbReference>
<dbReference type="Gene3D" id="3.90.640.10">
    <property type="entry name" value="Actin, Chain A, domain 4"/>
    <property type="match status" value="1"/>
</dbReference>
<dbReference type="PRINTS" id="PR00301">
    <property type="entry name" value="HEATSHOCK70"/>
</dbReference>
<dbReference type="AlphaFoldDB" id="M1LU44"/>
<dbReference type="InterPro" id="IPR013126">
    <property type="entry name" value="Hsp_70_fam"/>
</dbReference>
<dbReference type="PANTHER" id="PTHR19375">
    <property type="entry name" value="HEAT SHOCK PROTEIN 70KDA"/>
    <property type="match status" value="1"/>
</dbReference>
<dbReference type="RefSeq" id="WP_015396220.1">
    <property type="nucleotide sequence ID" value="NC_020294.1"/>
</dbReference>
<dbReference type="OrthoDB" id="9766019at2"/>
<dbReference type="eggNOG" id="COG0443">
    <property type="taxonomic scope" value="Bacteria"/>
</dbReference>
<evidence type="ECO:0000313" key="5">
    <source>
        <dbReference type="EMBL" id="AGF46809.1"/>
    </source>
</evidence>
<dbReference type="Gene3D" id="2.60.34.10">
    <property type="entry name" value="Substrate Binding Domain Of DNAk, Chain A, domain 1"/>
    <property type="match status" value="1"/>
</dbReference>
<evidence type="ECO:0000256" key="2">
    <source>
        <dbReference type="ARBA" id="ARBA00022741"/>
    </source>
</evidence>
<dbReference type="PATRIC" id="fig|1208919.3.peg.247"/>
<dbReference type="Proteomes" id="UP000011547">
    <property type="component" value="Chromosome"/>
</dbReference>
<evidence type="ECO:0000313" key="6">
    <source>
        <dbReference type="Proteomes" id="UP000011547"/>
    </source>
</evidence>
<keyword evidence="3 4" id="KW-0067">ATP-binding</keyword>
<comment type="similarity">
    <text evidence="1 4">Belongs to the heat shock protein 70 family.</text>
</comment>
<dbReference type="NCBIfam" id="NF003520">
    <property type="entry name" value="PRK05183.1"/>
    <property type="match status" value="1"/>
</dbReference>
<evidence type="ECO:0000256" key="1">
    <source>
        <dbReference type="ARBA" id="ARBA00007381"/>
    </source>
</evidence>
<dbReference type="InterPro" id="IPR029048">
    <property type="entry name" value="HSP70_C_sf"/>
</dbReference>
<dbReference type="GO" id="GO:0005524">
    <property type="term" value="F:ATP binding"/>
    <property type="evidence" value="ECO:0007669"/>
    <property type="project" value="UniProtKB-KW"/>
</dbReference>
<organism evidence="5 6">
    <name type="scientific">Candidatus Kinetoplastidibacterium desouzai TCC079E</name>
    <dbReference type="NCBI Taxonomy" id="1208919"/>
    <lineage>
        <taxon>Bacteria</taxon>
        <taxon>Pseudomonadati</taxon>
        <taxon>Pseudomonadota</taxon>
        <taxon>Betaproteobacteria</taxon>
        <taxon>Candidatus Kinetoplastidibacterium</taxon>
    </lineage>
</organism>
<dbReference type="PROSITE" id="PS00297">
    <property type="entry name" value="HSP70_1"/>
    <property type="match status" value="1"/>
</dbReference>
<evidence type="ECO:0000256" key="3">
    <source>
        <dbReference type="ARBA" id="ARBA00022840"/>
    </source>
</evidence>
<dbReference type="STRING" id="1208919.CDSE_0494"/>
<proteinExistence type="inferred from homology"/>
<evidence type="ECO:0000256" key="4">
    <source>
        <dbReference type="RuleBase" id="RU003322"/>
    </source>
</evidence>
<gene>
    <name evidence="5" type="ORF">CDSE_0494</name>
</gene>
<dbReference type="GO" id="GO:0140662">
    <property type="term" value="F:ATP-dependent protein folding chaperone"/>
    <property type="evidence" value="ECO:0007669"/>
    <property type="project" value="InterPro"/>
</dbReference>
<sequence>MTLLQISEPEEETILSNRRIAIGIDLGTTNSLVSFINELGEPEIICDDNGNSLFPSIVSYRNDNSVLMAYDAIEFLGDLNTISSFKRFIGKTFKDINVDDIPYEFVNNDNFLKIKTVAGDITPVEISAHMILFLKRLAEKKLKKEINDVVITVPAYFNESQRQSTCDAANLAGLNILRLLNEPTSAAIAYGLENTAEGVHIVFDLGGGTFDVSILKINAGLFEVIATSGDTSLGGNDFDRVIVDYICNSFIDEIISLEDRLKLFHRAKEIREYLSDNDSYIFSIELDNGRIVEGFITRDIFENLSNKLLERIKTCLNKAMLDSRLEIRDIFDIVMVGGATRMPVIRKLVNNFFAKEPLCSIDPDKVVAIGASFQADRLVNNLDNDWLLLDVTPLSLGIETMGGFFEKIIFRNTKIPTIAKQEFTTIKDFQKAISIHVLQGESNLASECRSLSYFELNDIPLMKAGIPRIEVLFQIDADGLLKVFAKDINTNIEASVIVKPSNGLTSDIIKNMIYQYNCNQNVENSKRKLSEAKLYLQKLIETVKDAIDKDKDLLSTQELEKINILLLKANKNIDSSDISLIKKITNELSKSTEDFAILRMNNAIKKLFYN</sequence>
<dbReference type="Pfam" id="PF00012">
    <property type="entry name" value="HSP70"/>
    <property type="match status" value="1"/>
</dbReference>
<dbReference type="Gene3D" id="3.30.420.40">
    <property type="match status" value="2"/>
</dbReference>
<dbReference type="KEGG" id="kde:CDSE_0494"/>
<accession>M1LU44</accession>
<dbReference type="SUPFAM" id="SSF100920">
    <property type="entry name" value="Heat shock protein 70kD (HSP70), peptide-binding domain"/>
    <property type="match status" value="1"/>
</dbReference>
<reference evidence="5 6" key="1">
    <citation type="journal article" date="2013" name="Genome Biol. Evol.">
        <title>Genome evolution and phylogenomic analysis of candidatus kinetoplastibacterium, the betaproteobacterial endosymbionts of strigomonas and angomonas.</title>
        <authorList>
            <person name="Alves J.M."/>
            <person name="Serrano M.G."/>
            <person name="Maia da Silva F."/>
            <person name="Voegtly L.J."/>
            <person name="Matveyev A.V."/>
            <person name="Teixeira M.M."/>
            <person name="Camargo E.P."/>
            <person name="Buck G.A."/>
        </authorList>
    </citation>
    <scope>NUCLEOTIDE SEQUENCE [LARGE SCALE GENOMIC DNA]</scope>
    <source>
        <strain evidence="5 6">TCC079E</strain>
    </source>
</reference>
<dbReference type="PROSITE" id="PS01036">
    <property type="entry name" value="HSP70_3"/>
    <property type="match status" value="1"/>
</dbReference>
<dbReference type="InterPro" id="IPR029047">
    <property type="entry name" value="HSP70_peptide-bd_sf"/>
</dbReference>
<dbReference type="InterPro" id="IPR018181">
    <property type="entry name" value="Heat_shock_70_CS"/>
</dbReference>
<dbReference type="SUPFAM" id="SSF100934">
    <property type="entry name" value="Heat shock protein 70kD (HSP70), C-terminal subdomain"/>
    <property type="match status" value="1"/>
</dbReference>
<name>M1LU44_9PROT</name>
<dbReference type="SUPFAM" id="SSF53067">
    <property type="entry name" value="Actin-like ATPase domain"/>
    <property type="match status" value="2"/>
</dbReference>
<protein>
    <submittedName>
        <fullName evidence="5">Molecular chaperone HscA</fullName>
    </submittedName>
</protein>
<dbReference type="Gene3D" id="1.20.1270.10">
    <property type="match status" value="1"/>
</dbReference>
<dbReference type="HOGENOM" id="CLU_005965_2_1_4"/>
<dbReference type="PROSITE" id="PS00329">
    <property type="entry name" value="HSP70_2"/>
    <property type="match status" value="1"/>
</dbReference>
<dbReference type="InterPro" id="IPR043129">
    <property type="entry name" value="ATPase_NBD"/>
</dbReference>
<keyword evidence="6" id="KW-1185">Reference proteome</keyword>